<protein>
    <submittedName>
        <fullName evidence="4">LytR C-terminal domain-containing protein</fullName>
    </submittedName>
</protein>
<accession>A0A9X1NKD6</accession>
<proteinExistence type="predicted"/>
<name>A0A9X1NKD6_9ACTN</name>
<feature type="region of interest" description="Disordered" evidence="1">
    <location>
        <begin position="77"/>
        <end position="115"/>
    </location>
</feature>
<evidence type="ECO:0000259" key="3">
    <source>
        <dbReference type="Pfam" id="PF13399"/>
    </source>
</evidence>
<keyword evidence="5" id="KW-1185">Reference proteome</keyword>
<feature type="region of interest" description="Disordered" evidence="1">
    <location>
        <begin position="1"/>
        <end position="30"/>
    </location>
</feature>
<dbReference type="RefSeq" id="WP_231447585.1">
    <property type="nucleotide sequence ID" value="NZ_JAJOMB010000018.1"/>
</dbReference>
<keyword evidence="2" id="KW-1133">Transmembrane helix</keyword>
<gene>
    <name evidence="4" type="ORF">LR394_28155</name>
</gene>
<dbReference type="Proteomes" id="UP001138997">
    <property type="component" value="Unassembled WGS sequence"/>
</dbReference>
<dbReference type="InterPro" id="IPR027381">
    <property type="entry name" value="LytR/CpsA/Psr_C"/>
</dbReference>
<dbReference type="EMBL" id="JAJOMB010000018">
    <property type="protein sequence ID" value="MCD5314781.1"/>
    <property type="molecule type" value="Genomic_DNA"/>
</dbReference>
<reference evidence="4" key="1">
    <citation type="submission" date="2021-11" db="EMBL/GenBank/DDBJ databases">
        <title>Streptomyces corallinus and Kineosporia corallina sp. nov., two new coral-derived marine actinobacteria.</title>
        <authorList>
            <person name="Buangrab K."/>
            <person name="Sutthacheep M."/>
            <person name="Yeemin T."/>
            <person name="Harunari E."/>
            <person name="Igarashi Y."/>
            <person name="Sripreechasak P."/>
            <person name="Kanchanasin P."/>
            <person name="Tanasupawat S."/>
            <person name="Phongsopitanun W."/>
        </authorList>
    </citation>
    <scope>NUCLEOTIDE SEQUENCE</scope>
    <source>
        <strain evidence="4">JCM 31032</strain>
    </source>
</reference>
<keyword evidence="2" id="KW-0812">Transmembrane</keyword>
<keyword evidence="2" id="KW-0472">Membrane</keyword>
<feature type="domain" description="LytR/CpsA/Psr regulator C-terminal" evidence="3">
    <location>
        <begin position="121"/>
        <end position="205"/>
    </location>
</feature>
<feature type="compositionally biased region" description="Basic and acidic residues" evidence="1">
    <location>
        <begin position="8"/>
        <end position="29"/>
    </location>
</feature>
<evidence type="ECO:0000313" key="4">
    <source>
        <dbReference type="EMBL" id="MCD5314781.1"/>
    </source>
</evidence>
<dbReference type="Gene3D" id="3.30.70.2390">
    <property type="match status" value="1"/>
</dbReference>
<feature type="transmembrane region" description="Helical" evidence="2">
    <location>
        <begin position="34"/>
        <end position="56"/>
    </location>
</feature>
<comment type="caution">
    <text evidence="4">The sequence shown here is derived from an EMBL/GenBank/DDBJ whole genome shotgun (WGS) entry which is preliminary data.</text>
</comment>
<evidence type="ECO:0000256" key="2">
    <source>
        <dbReference type="SAM" id="Phobius"/>
    </source>
</evidence>
<sequence length="207" mass="20696">MPSTRPSGHADHSASADKANRGGAHRERPPSLNAYMSVAAGSTVVLLALGGVYTVVTGGSETPTGTATAGVALEDEADATASADASGEAEGEAEEGSGGIGAASADGQDNDGAGKVDKLTPVVVLNSLSVMGLAGEYRTQLEDKGWTVSRTDNSDSKNLSVSQILYEDSSMEASAKAVRKALGGLGELSESSVNPGSITVVLGQDTQ</sequence>
<organism evidence="4 5">
    <name type="scientific">Kineosporia babensis</name>
    <dbReference type="NCBI Taxonomy" id="499548"/>
    <lineage>
        <taxon>Bacteria</taxon>
        <taxon>Bacillati</taxon>
        <taxon>Actinomycetota</taxon>
        <taxon>Actinomycetes</taxon>
        <taxon>Kineosporiales</taxon>
        <taxon>Kineosporiaceae</taxon>
        <taxon>Kineosporia</taxon>
    </lineage>
</organism>
<dbReference type="AlphaFoldDB" id="A0A9X1NKD6"/>
<evidence type="ECO:0000313" key="5">
    <source>
        <dbReference type="Proteomes" id="UP001138997"/>
    </source>
</evidence>
<evidence type="ECO:0000256" key="1">
    <source>
        <dbReference type="SAM" id="MobiDB-lite"/>
    </source>
</evidence>
<dbReference type="Pfam" id="PF13399">
    <property type="entry name" value="LytR_C"/>
    <property type="match status" value="1"/>
</dbReference>